<evidence type="ECO:0000313" key="10">
    <source>
        <dbReference type="Proteomes" id="UP000463051"/>
    </source>
</evidence>
<evidence type="ECO:0000256" key="8">
    <source>
        <dbReference type="SAM" id="Phobius"/>
    </source>
</evidence>
<feature type="transmembrane region" description="Helical" evidence="8">
    <location>
        <begin position="272"/>
        <end position="296"/>
    </location>
</feature>
<comment type="similarity">
    <text evidence="2">Belongs to the amino acid-polyamine-organocation (APC) superfamily. Spore germination protein (SGP) (TC 2.A.3.9) family.</text>
</comment>
<evidence type="ECO:0000313" key="9">
    <source>
        <dbReference type="EMBL" id="MRN51905.1"/>
    </source>
</evidence>
<feature type="transmembrane region" description="Helical" evidence="8">
    <location>
        <begin position="333"/>
        <end position="355"/>
    </location>
</feature>
<feature type="transmembrane region" description="Helical" evidence="8">
    <location>
        <begin position="308"/>
        <end position="327"/>
    </location>
</feature>
<proteinExistence type="inferred from homology"/>
<dbReference type="NCBIfam" id="TIGR00912">
    <property type="entry name" value="2A0309"/>
    <property type="match status" value="1"/>
</dbReference>
<keyword evidence="7 8" id="KW-0472">Membrane</keyword>
<gene>
    <name evidence="9" type="ORF">GJB61_02685</name>
</gene>
<reference evidence="9 10" key="1">
    <citation type="submission" date="2019-11" db="EMBL/GenBank/DDBJ databases">
        <title>Paenibacillus monticola sp. nov., a novel PGPR strain isolated from mountain sample in China.</title>
        <authorList>
            <person name="Zhao Q."/>
            <person name="Li H.-P."/>
            <person name="Zhang J.-L."/>
        </authorList>
    </citation>
    <scope>NUCLEOTIDE SEQUENCE [LARGE SCALE GENOMIC DNA]</scope>
    <source>
        <strain evidence="9 10">LC-T2</strain>
    </source>
</reference>
<evidence type="ECO:0000256" key="5">
    <source>
        <dbReference type="ARBA" id="ARBA00022692"/>
    </source>
</evidence>
<evidence type="ECO:0000256" key="1">
    <source>
        <dbReference type="ARBA" id="ARBA00004141"/>
    </source>
</evidence>
<sequence length="368" mass="41573">MNNNRPITTFQFMAVIISTIIGVGILVFPRYMVEYGGNSAPLMSILAIFAALIGCWFTASVCRKYPNETLFVFSRRLLGRGMADFSTIIIFLFFLNSTSSNMRQFGEVCITVLFKRTPIEILMLILLILVGLSVRRNIVKFTYIHVFYLPFILISVIIILMLSLKKIDGLNLLPILGNNFTLSSFSKGVFLSASLYQGTFILILLVPLMRKPKQAVKAANAALFFSGIFYTIIVIVSLGMFGMNEIELLIYPTLELARSASFGTGLLERLDAIFIVVWVISVFTTIFTNYYLAVYALRELIRIKDQRLISSFLLPFIFVLSLLPQNFFQVYDVALVTSVIGLIFLTVYPFLLWVVDLIRNKGGLSHEK</sequence>
<feature type="transmembrane region" description="Helical" evidence="8">
    <location>
        <begin position="39"/>
        <end position="57"/>
    </location>
</feature>
<dbReference type="EMBL" id="WJXB01000001">
    <property type="protein sequence ID" value="MRN51905.1"/>
    <property type="molecule type" value="Genomic_DNA"/>
</dbReference>
<keyword evidence="5 8" id="KW-0812">Transmembrane</keyword>
<dbReference type="PANTHER" id="PTHR34975:SF2">
    <property type="entry name" value="SPORE GERMINATION PROTEIN A2"/>
    <property type="match status" value="1"/>
</dbReference>
<protein>
    <submittedName>
        <fullName evidence="9">GerAB/ArcD/ProY family transporter</fullName>
    </submittedName>
</protein>
<feature type="transmembrane region" description="Helical" evidence="8">
    <location>
        <begin position="146"/>
        <end position="164"/>
    </location>
</feature>
<evidence type="ECO:0000256" key="6">
    <source>
        <dbReference type="ARBA" id="ARBA00022989"/>
    </source>
</evidence>
<evidence type="ECO:0000256" key="3">
    <source>
        <dbReference type="ARBA" id="ARBA00022448"/>
    </source>
</evidence>
<dbReference type="Proteomes" id="UP000463051">
    <property type="component" value="Unassembled WGS sequence"/>
</dbReference>
<feature type="transmembrane region" description="Helical" evidence="8">
    <location>
        <begin position="12"/>
        <end position="33"/>
    </location>
</feature>
<feature type="transmembrane region" description="Helical" evidence="8">
    <location>
        <begin position="117"/>
        <end position="134"/>
    </location>
</feature>
<dbReference type="InterPro" id="IPR004761">
    <property type="entry name" value="Spore_GerAB"/>
</dbReference>
<dbReference type="GO" id="GO:0016020">
    <property type="term" value="C:membrane"/>
    <property type="evidence" value="ECO:0007669"/>
    <property type="project" value="UniProtKB-SubCell"/>
</dbReference>
<comment type="subcellular location">
    <subcellularLocation>
        <location evidence="1">Membrane</location>
        <topology evidence="1">Multi-pass membrane protein</topology>
    </subcellularLocation>
</comment>
<dbReference type="RefSeq" id="WP_154116844.1">
    <property type="nucleotide sequence ID" value="NZ_WJXB01000001.1"/>
</dbReference>
<feature type="transmembrane region" description="Helical" evidence="8">
    <location>
        <begin position="77"/>
        <end position="97"/>
    </location>
</feature>
<organism evidence="9 10">
    <name type="scientific">Paenibacillus monticola</name>
    <dbReference type="NCBI Taxonomy" id="2666075"/>
    <lineage>
        <taxon>Bacteria</taxon>
        <taxon>Bacillati</taxon>
        <taxon>Bacillota</taxon>
        <taxon>Bacilli</taxon>
        <taxon>Bacillales</taxon>
        <taxon>Paenibacillaceae</taxon>
        <taxon>Paenibacillus</taxon>
    </lineage>
</organism>
<dbReference type="AlphaFoldDB" id="A0A7X2H1N5"/>
<dbReference type="PANTHER" id="PTHR34975">
    <property type="entry name" value="SPORE GERMINATION PROTEIN A2"/>
    <property type="match status" value="1"/>
</dbReference>
<keyword evidence="6 8" id="KW-1133">Transmembrane helix</keyword>
<keyword evidence="10" id="KW-1185">Reference proteome</keyword>
<comment type="caution">
    <text evidence="9">The sequence shown here is derived from an EMBL/GenBank/DDBJ whole genome shotgun (WGS) entry which is preliminary data.</text>
</comment>
<evidence type="ECO:0000256" key="2">
    <source>
        <dbReference type="ARBA" id="ARBA00007998"/>
    </source>
</evidence>
<keyword evidence="3" id="KW-0813">Transport</keyword>
<feature type="transmembrane region" description="Helical" evidence="8">
    <location>
        <begin position="221"/>
        <end position="243"/>
    </location>
</feature>
<name>A0A7X2H1N5_9BACL</name>
<evidence type="ECO:0000256" key="4">
    <source>
        <dbReference type="ARBA" id="ARBA00022544"/>
    </source>
</evidence>
<accession>A0A7X2H1N5</accession>
<keyword evidence="4" id="KW-0309">Germination</keyword>
<evidence type="ECO:0000256" key="7">
    <source>
        <dbReference type="ARBA" id="ARBA00023136"/>
    </source>
</evidence>
<dbReference type="Gene3D" id="1.20.1740.10">
    <property type="entry name" value="Amino acid/polyamine transporter I"/>
    <property type="match status" value="1"/>
</dbReference>
<dbReference type="Pfam" id="PF03845">
    <property type="entry name" value="Spore_permease"/>
    <property type="match status" value="1"/>
</dbReference>
<dbReference type="GO" id="GO:0009847">
    <property type="term" value="P:spore germination"/>
    <property type="evidence" value="ECO:0007669"/>
    <property type="project" value="InterPro"/>
</dbReference>
<feature type="transmembrane region" description="Helical" evidence="8">
    <location>
        <begin position="189"/>
        <end position="209"/>
    </location>
</feature>